<dbReference type="AlphaFoldDB" id="A9JXF7"/>
<accession>A9JXF7</accession>
<dbReference type="HOGENOM" id="CLU_1147526_0_0_1"/>
<evidence type="ECO:0000256" key="1">
    <source>
        <dbReference type="SAM" id="MobiDB-lite"/>
    </source>
</evidence>
<dbReference type="RefSeq" id="XP_001804594.1">
    <property type="nucleotide sequence ID" value="XM_001804542.1"/>
</dbReference>
<organism evidence="2 3">
    <name type="scientific">Phaeosphaeria nodorum (strain SN15 / ATCC MYA-4574 / FGSC 10173)</name>
    <name type="common">Glume blotch fungus</name>
    <name type="synonym">Parastagonospora nodorum</name>
    <dbReference type="NCBI Taxonomy" id="321614"/>
    <lineage>
        <taxon>Eukaryota</taxon>
        <taxon>Fungi</taxon>
        <taxon>Dikarya</taxon>
        <taxon>Ascomycota</taxon>
        <taxon>Pezizomycotina</taxon>
        <taxon>Dothideomycetes</taxon>
        <taxon>Pleosporomycetidae</taxon>
        <taxon>Pleosporales</taxon>
        <taxon>Pleosporineae</taxon>
        <taxon>Phaeosphaeriaceae</taxon>
        <taxon>Parastagonospora</taxon>
    </lineage>
</organism>
<proteinExistence type="predicted"/>
<dbReference type="Proteomes" id="UP000001055">
    <property type="component" value="Unassembled WGS sequence"/>
</dbReference>
<feature type="compositionally biased region" description="Basic and acidic residues" evidence="1">
    <location>
        <begin position="20"/>
        <end position="33"/>
    </location>
</feature>
<protein>
    <submittedName>
        <fullName evidence="2">Uncharacterized protein</fullName>
    </submittedName>
</protein>
<sequence>MGEPEEEALQRKLLKESALRNVEAEREDRDVEHAAVTPSNPGTADWYQEKEHDSPLPLQEILPPANLAQTPRTPTEAPTQQSDVAEAPPSAALTEGEMMDMNSGEDSLESEEREKSQLPALSQPFGREPKYGSTEEFRLREKRSVHSYLAWLQHRQTRFPTAPPNSSEIILIAEQLNRPEATVYDDILYRWGFETNSKCGAWYKQNRLTVLGKDPRFDEETMGKWDAWVKEGRDDLAKRESR</sequence>
<evidence type="ECO:0000313" key="3">
    <source>
        <dbReference type="Proteomes" id="UP000001055"/>
    </source>
</evidence>
<dbReference type="GeneID" id="5981518"/>
<feature type="region of interest" description="Disordered" evidence="1">
    <location>
        <begin position="20"/>
        <end position="137"/>
    </location>
</feature>
<feature type="compositionally biased region" description="Polar residues" evidence="1">
    <location>
        <begin position="67"/>
        <end position="83"/>
    </location>
</feature>
<dbReference type="KEGG" id="pno:SNOG_20161"/>
<dbReference type="VEuPathDB" id="FungiDB:JI435_201610"/>
<dbReference type="EMBL" id="CH445355">
    <property type="protein sequence ID" value="EDP89858.1"/>
    <property type="molecule type" value="Genomic_DNA"/>
</dbReference>
<feature type="compositionally biased region" description="Basic and acidic residues" evidence="1">
    <location>
        <begin position="127"/>
        <end position="137"/>
    </location>
</feature>
<name>A9JXF7_PHANO</name>
<gene>
    <name evidence="2" type="ORF">SNOG_20161</name>
</gene>
<evidence type="ECO:0000313" key="2">
    <source>
        <dbReference type="EMBL" id="EDP89858.1"/>
    </source>
</evidence>
<dbReference type="InParanoid" id="A9JXF7"/>
<reference evidence="3" key="1">
    <citation type="journal article" date="2007" name="Plant Cell">
        <title>Dothideomycete-plant interactions illuminated by genome sequencing and EST analysis of the wheat pathogen Stagonospora nodorum.</title>
        <authorList>
            <person name="Hane J.K."/>
            <person name="Lowe R.G."/>
            <person name="Solomon P.S."/>
            <person name="Tan K.C."/>
            <person name="Schoch C.L."/>
            <person name="Spatafora J.W."/>
            <person name="Crous P.W."/>
            <person name="Kodira C."/>
            <person name="Birren B.W."/>
            <person name="Galagan J.E."/>
            <person name="Torriani S.F."/>
            <person name="McDonald B.A."/>
            <person name="Oliver R.P."/>
        </authorList>
    </citation>
    <scope>NUCLEOTIDE SEQUENCE [LARGE SCALE GENOMIC DNA]</scope>
    <source>
        <strain evidence="3">SN15 / ATCC MYA-4574 / FGSC 10173</strain>
    </source>
</reference>